<proteinExistence type="predicted"/>
<evidence type="ECO:0000313" key="1">
    <source>
        <dbReference type="EMBL" id="EMI25452.1"/>
    </source>
</evidence>
<dbReference type="PATRIC" id="fig|1263868.3.peg.4270"/>
<reference evidence="1 2" key="1">
    <citation type="journal article" date="2013" name="Mar. Genomics">
        <title>Expression of sulfatases in Rhodopirellula baltica and the diversity of sulfatases in the genus Rhodopirellula.</title>
        <authorList>
            <person name="Wegner C.E."/>
            <person name="Richter-Heitmann T."/>
            <person name="Klindworth A."/>
            <person name="Klockow C."/>
            <person name="Richter M."/>
            <person name="Achstetter T."/>
            <person name="Glockner F.O."/>
            <person name="Harder J."/>
        </authorList>
    </citation>
    <scope>NUCLEOTIDE SEQUENCE [LARGE SCALE GENOMIC DNA]</scope>
    <source>
        <strain evidence="1 2">SH398</strain>
    </source>
</reference>
<dbReference type="EMBL" id="ANOF01000125">
    <property type="protein sequence ID" value="EMI25452.1"/>
    <property type="molecule type" value="Genomic_DNA"/>
</dbReference>
<accession>M5SCQ3</accession>
<evidence type="ECO:0000313" key="2">
    <source>
        <dbReference type="Proteomes" id="UP000011996"/>
    </source>
</evidence>
<comment type="caution">
    <text evidence="1">The sequence shown here is derived from an EMBL/GenBank/DDBJ whole genome shotgun (WGS) entry which is preliminary data.</text>
</comment>
<organism evidence="1 2">
    <name type="scientific">Rhodopirellula europaea SH398</name>
    <dbReference type="NCBI Taxonomy" id="1263868"/>
    <lineage>
        <taxon>Bacteria</taxon>
        <taxon>Pseudomonadati</taxon>
        <taxon>Planctomycetota</taxon>
        <taxon>Planctomycetia</taxon>
        <taxon>Pirellulales</taxon>
        <taxon>Pirellulaceae</taxon>
        <taxon>Rhodopirellula</taxon>
    </lineage>
</organism>
<protein>
    <submittedName>
        <fullName evidence="1">Uncharacterized protein</fullName>
    </submittedName>
</protein>
<dbReference type="AlphaFoldDB" id="M5SCQ3"/>
<sequence>MPDCSRGCEISFSAKAFDTTRFVTKCLPKDRDHCSRNRAVNAPLSAHTKLPADGFLFSNSIWFAAFHRDLWTGRL</sequence>
<gene>
    <name evidence="1" type="ORF">RESH_03952</name>
</gene>
<name>M5SCQ3_9BACT</name>
<dbReference type="STRING" id="1263868.RESH_03952"/>
<dbReference type="Proteomes" id="UP000011996">
    <property type="component" value="Unassembled WGS sequence"/>
</dbReference>